<dbReference type="Pfam" id="PF18962">
    <property type="entry name" value="Por_Secre_tail"/>
    <property type="match status" value="1"/>
</dbReference>
<dbReference type="EMBL" id="FNQY01000002">
    <property type="protein sequence ID" value="SDZ80439.1"/>
    <property type="molecule type" value="Genomic_DNA"/>
</dbReference>
<dbReference type="RefSeq" id="WP_091392843.1">
    <property type="nucleotide sequence ID" value="NZ_FNQY01000002.1"/>
</dbReference>
<keyword evidence="1" id="KW-0732">Signal</keyword>
<dbReference type="InterPro" id="IPR029030">
    <property type="entry name" value="Caspase-like_dom_sf"/>
</dbReference>
<dbReference type="Gene3D" id="2.60.40.10">
    <property type="entry name" value="Immunoglobulins"/>
    <property type="match status" value="2"/>
</dbReference>
<dbReference type="InterPro" id="IPR026444">
    <property type="entry name" value="Secre_tail"/>
</dbReference>
<evidence type="ECO:0000259" key="4">
    <source>
        <dbReference type="Pfam" id="PF18962"/>
    </source>
</evidence>
<name>A0A1H3W056_9BACT</name>
<dbReference type="InterPro" id="IPR013783">
    <property type="entry name" value="Ig-like_fold"/>
</dbReference>
<dbReference type="GO" id="GO:0006508">
    <property type="term" value="P:proteolysis"/>
    <property type="evidence" value="ECO:0007669"/>
    <property type="project" value="InterPro"/>
</dbReference>
<dbReference type="Proteomes" id="UP000199041">
    <property type="component" value="Unassembled WGS sequence"/>
</dbReference>
<dbReference type="Gene3D" id="3.40.50.1460">
    <property type="match status" value="1"/>
</dbReference>
<evidence type="ECO:0000259" key="3">
    <source>
        <dbReference type="Pfam" id="PF07705"/>
    </source>
</evidence>
<proteinExistence type="predicted"/>
<evidence type="ECO:0000313" key="6">
    <source>
        <dbReference type="Proteomes" id="UP000199041"/>
    </source>
</evidence>
<dbReference type="GO" id="GO:0008234">
    <property type="term" value="F:cysteine-type peptidase activity"/>
    <property type="evidence" value="ECO:0007669"/>
    <property type="project" value="InterPro"/>
</dbReference>
<dbReference type="STRING" id="551991.SAMN05192529_10220"/>
<dbReference type="Pfam" id="PF07705">
    <property type="entry name" value="CARDB"/>
    <property type="match status" value="1"/>
</dbReference>
<accession>A0A1H3W056</accession>
<sequence>MCKNWRRGGIAFLLFVILLGLQNITQAQTYNNEWIVNGNTYYKFKIATDGLYRITGSNLSAAGLSNPIGANLQLWRNGVQIPISVSTTGALGSTDYIEFWGQHNDGSVDTALFKNTADQLNKAKSFEGDSATYFLTINATSQNLRYTNEANIAATEAAGMTAEPYFYNTVQKELGSTFNAGAATSYNGEYVYMSDYKGKCFGVVVQGTKNTSITFNNLNAYTSDATVTGIISAGIAGASTDGNNRSITVKGTDGANTVTALGNFEAKVINVSGAKITSSYTVTVTNGSSNTTDKINASFVSLHYPHTFEFGDTTCFGFDLGASSTARLLNISHFNANGSIPVLLDLTSHKRYTAVTSGSNYLFVLPPVVDSSSFALVGQSASSYASITGTAITKRVFPDYSSTDQQGDYLIISNTTLYGSGDYVAQYATYRKSAAGGGYNPHIYNIDDLEDMFAFGVHSSPLSIINFLKYARNNFSTTPKFVFLIGRGLSFNNLQGANAANAEYQAQALIPTFGWPASDIMLASDNKEPIAATAIGRLSAVKPDEVANYLEKVKVYELAQKTDDNTVENNAWKKKVVYISGGSSTTEDNLFNSYLDGYRSILSGDLYGAFSLNLSKVNNDIGESADAAAFGRYIENGVGLISYYGHGSSTTIGYNQLIDPSAFNYNNRYPILVTSGCDVGDCYSFMSGRASTINNITERYLLSKEKGSVGFVAETYLGVTSYLNIYNTSFYNSLASSNYGKPITTSMALSQADIVDKAGKNSRDSITCYAHAEQTNFFGDPAISLYYFNKPDFAVGLSDLEMPNAASITEGTFHLKAYLHNIGQSTGSTVHVIIQQKRTNGEEVTLYNNNISSIKNIDSLELDVPIDPNKDGGMNQITLSIDDDNKYDEISETNNVVSKNIHMYTNGITPVFPYQYSIIRKSSGSVFASTSNALAPEDNYIMEMDTTKNFNSTNLISQTIKSVGGVISFDPGIIYQDSVVYYWRVSPVPAIGEDYRWANSSFQYIAPNGGEGSEGIGQSHFMQHLKSTFDGINIDTTDRDWSFKDRDVSMIIGQAVVGSGISTGYSNFKIIIGTDPISSYYCTKLNSSLLFNIFDPNSFKPYINQSVPSTVETGSIGGFMGATSACLTGSYSYDTDPTGHPNTNKGNFQFSYQTEEDRNKIVDFIDWIPNGTYVVMRLFVKEPFNNVSLIDTWKNDASGDANLYSKLMAQGLTLLDDFTQPQAGIFIFRKNNNSLTPIQKLTGDVNGQLLLTETFQGKDSIGYVTSPKFGPAKQWASIQWNGKSNEEISTDHASVDVIGVTSNGATSVLRTLNSNEQDVDISSIDATNYPYLQLRLRNADSINYTPYELRYWHVMYTPVPEGALAGNLGLELKDTLDLGDDYNFAIAFQNVSNQTYSDSIKASITIKDSNNRVYTIPVSRLKPLEPGDTAMLRFVIPGYYSKYNAANPTLSPLDVQTSALAGNNTLSISLNPDNTPIEQTLENNSLVQSFYVKSASLPIDFGKVTATLVSDYSVSLSWHILTSINSDYYIVQRSSDGKTYQEVSRINSLGDGTNDISYSALDNIQSLSGQPATVYYRIVAVDKEGYNYYSQIVNVHPTWPTWTVTVAPNPITQDQLQLILSSKESTSVIIKLTDMSGRVLLNRSVTASGNGRISINTPHLTTGVYIVQVIQGTHTVSTKVIRK</sequence>
<dbReference type="Pfam" id="PF01364">
    <property type="entry name" value="Peptidase_C25"/>
    <property type="match status" value="1"/>
</dbReference>
<dbReference type="OrthoDB" id="9757650at2"/>
<dbReference type="InterPro" id="IPR029031">
    <property type="entry name" value="Gingipain_N_sf"/>
</dbReference>
<dbReference type="NCBIfam" id="TIGR04183">
    <property type="entry name" value="Por_Secre_tail"/>
    <property type="match status" value="1"/>
</dbReference>
<dbReference type="InterPro" id="IPR001769">
    <property type="entry name" value="Gingipain"/>
</dbReference>
<dbReference type="InterPro" id="IPR011635">
    <property type="entry name" value="CARDB"/>
</dbReference>
<feature type="domain" description="Secretion system C-terminal sorting" evidence="4">
    <location>
        <begin position="1608"/>
        <end position="1681"/>
    </location>
</feature>
<feature type="domain" description="CARDB" evidence="3">
    <location>
        <begin position="790"/>
        <end position="899"/>
    </location>
</feature>
<organism evidence="5 6">
    <name type="scientific">Arachidicoccus rhizosphaerae</name>
    <dbReference type="NCBI Taxonomy" id="551991"/>
    <lineage>
        <taxon>Bacteria</taxon>
        <taxon>Pseudomonadati</taxon>
        <taxon>Bacteroidota</taxon>
        <taxon>Chitinophagia</taxon>
        <taxon>Chitinophagales</taxon>
        <taxon>Chitinophagaceae</taxon>
        <taxon>Arachidicoccus</taxon>
    </lineage>
</organism>
<evidence type="ECO:0000259" key="2">
    <source>
        <dbReference type="Pfam" id="PF01364"/>
    </source>
</evidence>
<dbReference type="Gene3D" id="3.40.50.10390">
    <property type="entry name" value="Gingipain r, domain 1"/>
    <property type="match status" value="1"/>
</dbReference>
<gene>
    <name evidence="5" type="ORF">SAMN05192529_10220</name>
</gene>
<evidence type="ECO:0000313" key="5">
    <source>
        <dbReference type="EMBL" id="SDZ80439.1"/>
    </source>
</evidence>
<dbReference type="SUPFAM" id="SSF52129">
    <property type="entry name" value="Caspase-like"/>
    <property type="match status" value="1"/>
</dbReference>
<reference evidence="5 6" key="1">
    <citation type="submission" date="2016-10" db="EMBL/GenBank/DDBJ databases">
        <authorList>
            <person name="de Groot N.N."/>
        </authorList>
    </citation>
    <scope>NUCLEOTIDE SEQUENCE [LARGE SCALE GENOMIC DNA]</scope>
    <source>
        <strain evidence="5 6">Vu-144</strain>
    </source>
</reference>
<protein>
    <submittedName>
        <fullName evidence="5">Por secretion system C-terminal sorting domain-containing protein</fullName>
    </submittedName>
</protein>
<feature type="domain" description="Gingipain" evidence="2">
    <location>
        <begin position="409"/>
        <end position="785"/>
    </location>
</feature>
<evidence type="ECO:0000256" key="1">
    <source>
        <dbReference type="ARBA" id="ARBA00022729"/>
    </source>
</evidence>
<keyword evidence="6" id="KW-1185">Reference proteome</keyword>